<dbReference type="Proteomes" id="UP001279410">
    <property type="component" value="Unassembled WGS sequence"/>
</dbReference>
<protein>
    <submittedName>
        <fullName evidence="1">Uncharacterized protein</fullName>
    </submittedName>
</protein>
<organism evidence="1 2">
    <name type="scientific">Lates japonicus</name>
    <name type="common">Japanese lates</name>
    <dbReference type="NCBI Taxonomy" id="270547"/>
    <lineage>
        <taxon>Eukaryota</taxon>
        <taxon>Metazoa</taxon>
        <taxon>Chordata</taxon>
        <taxon>Craniata</taxon>
        <taxon>Vertebrata</taxon>
        <taxon>Euteleostomi</taxon>
        <taxon>Actinopterygii</taxon>
        <taxon>Neopterygii</taxon>
        <taxon>Teleostei</taxon>
        <taxon>Neoteleostei</taxon>
        <taxon>Acanthomorphata</taxon>
        <taxon>Carangaria</taxon>
        <taxon>Carangaria incertae sedis</taxon>
        <taxon>Centropomidae</taxon>
        <taxon>Lates</taxon>
    </lineage>
</organism>
<name>A0AAD3NBV3_LATJO</name>
<evidence type="ECO:0000313" key="1">
    <source>
        <dbReference type="EMBL" id="GLD68630.1"/>
    </source>
</evidence>
<sequence length="136" mass="14999">MALPAHPVGYTWTSESFQQLDHCCRALTQPAPQNQRDPKGQGASLEGPAVRRFSQQHLSCWESCTTDPWVVATLSQGYSHQFECQPLVFSGVRLTIVNNTTKSQTGNIYPLEKEDCLCLLKSQTTLPGVSPPPTQP</sequence>
<gene>
    <name evidence="1" type="ORF">AKAME5_001994300</name>
</gene>
<accession>A0AAD3NBV3</accession>
<dbReference type="AlphaFoldDB" id="A0AAD3NBV3"/>
<reference evidence="1" key="1">
    <citation type="submission" date="2022-08" db="EMBL/GenBank/DDBJ databases">
        <title>Genome sequencing of akame (Lates japonicus).</title>
        <authorList>
            <person name="Hashiguchi Y."/>
            <person name="Takahashi H."/>
        </authorList>
    </citation>
    <scope>NUCLEOTIDE SEQUENCE</scope>
    <source>
        <strain evidence="1">Kochi</strain>
    </source>
</reference>
<proteinExistence type="predicted"/>
<comment type="caution">
    <text evidence="1">The sequence shown here is derived from an EMBL/GenBank/DDBJ whole genome shotgun (WGS) entry which is preliminary data.</text>
</comment>
<keyword evidence="2" id="KW-1185">Reference proteome</keyword>
<evidence type="ECO:0000313" key="2">
    <source>
        <dbReference type="Proteomes" id="UP001279410"/>
    </source>
</evidence>
<dbReference type="EMBL" id="BRZM01000143">
    <property type="protein sequence ID" value="GLD68630.1"/>
    <property type="molecule type" value="Genomic_DNA"/>
</dbReference>